<gene>
    <name evidence="1" type="ORF">CGI_10022012</name>
</gene>
<proteinExistence type="predicted"/>
<dbReference type="GO" id="GO:0005737">
    <property type="term" value="C:cytoplasm"/>
    <property type="evidence" value="ECO:0007669"/>
    <property type="project" value="TreeGrafter"/>
</dbReference>
<evidence type="ECO:0000313" key="1">
    <source>
        <dbReference type="EMBL" id="EKC33518.1"/>
    </source>
</evidence>
<dbReference type="EMBL" id="JH816252">
    <property type="protein sequence ID" value="EKC33518.1"/>
    <property type="molecule type" value="Genomic_DNA"/>
</dbReference>
<organism evidence="1">
    <name type="scientific">Magallana gigas</name>
    <name type="common">Pacific oyster</name>
    <name type="synonym">Crassostrea gigas</name>
    <dbReference type="NCBI Taxonomy" id="29159"/>
    <lineage>
        <taxon>Eukaryota</taxon>
        <taxon>Metazoa</taxon>
        <taxon>Spiralia</taxon>
        <taxon>Lophotrochozoa</taxon>
        <taxon>Mollusca</taxon>
        <taxon>Bivalvia</taxon>
        <taxon>Autobranchia</taxon>
        <taxon>Pteriomorphia</taxon>
        <taxon>Ostreida</taxon>
        <taxon>Ostreoidea</taxon>
        <taxon>Ostreidae</taxon>
        <taxon>Magallana</taxon>
    </lineage>
</organism>
<reference evidence="1" key="1">
    <citation type="journal article" date="2012" name="Nature">
        <title>The oyster genome reveals stress adaptation and complexity of shell formation.</title>
        <authorList>
            <person name="Zhang G."/>
            <person name="Fang X."/>
            <person name="Guo X."/>
            <person name="Li L."/>
            <person name="Luo R."/>
            <person name="Xu F."/>
            <person name="Yang P."/>
            <person name="Zhang L."/>
            <person name="Wang X."/>
            <person name="Qi H."/>
            <person name="Xiong Z."/>
            <person name="Que H."/>
            <person name="Xie Y."/>
            <person name="Holland P.W."/>
            <person name="Paps J."/>
            <person name="Zhu Y."/>
            <person name="Wu F."/>
            <person name="Chen Y."/>
            <person name="Wang J."/>
            <person name="Peng C."/>
            <person name="Meng J."/>
            <person name="Yang L."/>
            <person name="Liu J."/>
            <person name="Wen B."/>
            <person name="Zhang N."/>
            <person name="Huang Z."/>
            <person name="Zhu Q."/>
            <person name="Feng Y."/>
            <person name="Mount A."/>
            <person name="Hedgecock D."/>
            <person name="Xu Z."/>
            <person name="Liu Y."/>
            <person name="Domazet-Loso T."/>
            <person name="Du Y."/>
            <person name="Sun X."/>
            <person name="Zhang S."/>
            <person name="Liu B."/>
            <person name="Cheng P."/>
            <person name="Jiang X."/>
            <person name="Li J."/>
            <person name="Fan D."/>
            <person name="Wang W."/>
            <person name="Fu W."/>
            <person name="Wang T."/>
            <person name="Wang B."/>
            <person name="Zhang J."/>
            <person name="Peng Z."/>
            <person name="Li Y."/>
            <person name="Li N."/>
            <person name="Wang J."/>
            <person name="Chen M."/>
            <person name="He Y."/>
            <person name="Tan F."/>
            <person name="Song X."/>
            <person name="Zheng Q."/>
            <person name="Huang R."/>
            <person name="Yang H."/>
            <person name="Du X."/>
            <person name="Chen L."/>
            <person name="Yang M."/>
            <person name="Gaffney P.M."/>
            <person name="Wang S."/>
            <person name="Luo L."/>
            <person name="She Z."/>
            <person name="Ming Y."/>
            <person name="Huang W."/>
            <person name="Zhang S."/>
            <person name="Huang B."/>
            <person name="Zhang Y."/>
            <person name="Qu T."/>
            <person name="Ni P."/>
            <person name="Miao G."/>
            <person name="Wang J."/>
            <person name="Wang Q."/>
            <person name="Steinberg C.E."/>
            <person name="Wang H."/>
            <person name="Li N."/>
            <person name="Qian L."/>
            <person name="Zhang G."/>
            <person name="Li Y."/>
            <person name="Yang H."/>
            <person name="Liu X."/>
            <person name="Wang J."/>
            <person name="Yin Y."/>
            <person name="Wang J."/>
        </authorList>
    </citation>
    <scope>NUCLEOTIDE SEQUENCE [LARGE SCALE GENOMIC DNA]</scope>
    <source>
        <strain evidence="1">05x7-T-G4-1.051#20</strain>
    </source>
</reference>
<dbReference type="PANTHER" id="PTHR34179">
    <property type="entry name" value="TUMOR PROTEIN P53-INDUCIBLE PROTEIN 13"/>
    <property type="match status" value="1"/>
</dbReference>
<name>K1QIB6_MAGGI</name>
<dbReference type="InterPro" id="IPR021454">
    <property type="entry name" value="DUF3105"/>
</dbReference>
<dbReference type="Pfam" id="PF11303">
    <property type="entry name" value="DUF3105"/>
    <property type="match status" value="1"/>
</dbReference>
<dbReference type="HOGENOM" id="CLU_1143516_0_0_1"/>
<dbReference type="InParanoid" id="K1QIB6"/>
<dbReference type="PANTHER" id="PTHR34179:SF1">
    <property type="entry name" value="TUMOR PROTEIN P53-INDUCIBLE PROTEIN 13"/>
    <property type="match status" value="1"/>
</dbReference>
<protein>
    <submittedName>
        <fullName evidence="1">Uncharacterized protein</fullName>
    </submittedName>
</protein>
<sequence>MASPIALRSKVYWLLVTVSIYNMMGQKLYAVLYVVFSCFPLLHAWLNSVDLTLRESGHSGIHSHDSRHGGIRMGVPDDLCDNGKNHLHVDWNLKDPSLYSCTSRLVVPIAPATKARPYCTDHEDMHGAVVMLYHPCARKDDVEKLKAIVEGCIRRHVITPYNKMPLAEPFALVTYKCRLTMNHIDEDAAVRFILKHALDAPERAVWRDGDYAFGLLKTSNTLTGSNEEDAVLCPRLHLSGNTG</sequence>
<accession>K1QIB6</accession>
<dbReference type="AlphaFoldDB" id="K1QIB6"/>